<accession>A0A3P8PQJ6</accession>
<evidence type="ECO:0000313" key="14">
    <source>
        <dbReference type="Proteomes" id="UP000265100"/>
    </source>
</evidence>
<feature type="transmembrane region" description="Helical" evidence="10">
    <location>
        <begin position="21"/>
        <end position="41"/>
    </location>
</feature>
<reference evidence="13" key="1">
    <citation type="submission" date="2018-05" db="EMBL/GenBank/DDBJ databases">
        <authorList>
            <person name="Datahose"/>
        </authorList>
    </citation>
    <scope>NUCLEOTIDE SEQUENCE</scope>
</reference>
<dbReference type="Bgee" id="ENSACLG00000013113">
    <property type="expression patterns" value="Expressed in spleen"/>
</dbReference>
<evidence type="ECO:0000256" key="4">
    <source>
        <dbReference type="ARBA" id="ARBA00022692"/>
    </source>
</evidence>
<dbReference type="PRINTS" id="PR00206">
    <property type="entry name" value="CONNEXIN"/>
</dbReference>
<dbReference type="Pfam" id="PF00029">
    <property type="entry name" value="Connexin"/>
    <property type="match status" value="1"/>
</dbReference>
<dbReference type="GO" id="GO:0007267">
    <property type="term" value="P:cell-cell signaling"/>
    <property type="evidence" value="ECO:0007669"/>
    <property type="project" value="TreeGrafter"/>
</dbReference>
<evidence type="ECO:0000313" key="13">
    <source>
        <dbReference type="Ensembl" id="ENSACLP00000019297.2"/>
    </source>
</evidence>
<dbReference type="InterPro" id="IPR000500">
    <property type="entry name" value="Connexin"/>
</dbReference>
<keyword evidence="3" id="KW-1003">Cell membrane</keyword>
<proteinExistence type="predicted"/>
<gene>
    <name evidence="13" type="primary">GJD3</name>
</gene>
<dbReference type="SMART" id="SM00037">
    <property type="entry name" value="CNX"/>
    <property type="match status" value="1"/>
</dbReference>
<dbReference type="SMART" id="SM01089">
    <property type="entry name" value="Connexin_CCC"/>
    <property type="match status" value="1"/>
</dbReference>
<reference evidence="13" key="3">
    <citation type="submission" date="2025-09" db="UniProtKB">
        <authorList>
            <consortium name="Ensembl"/>
        </authorList>
    </citation>
    <scope>IDENTIFICATION</scope>
</reference>
<evidence type="ECO:0000256" key="8">
    <source>
        <dbReference type="ARBA" id="ARBA00023136"/>
    </source>
</evidence>
<dbReference type="Ensembl" id="ENSACLT00000019742.2">
    <property type="protein sequence ID" value="ENSACLP00000019297.2"/>
    <property type="gene ID" value="ENSACLG00000013113.2"/>
</dbReference>
<dbReference type="STRING" id="8154.ENSACLP00000019297"/>
<evidence type="ECO:0000259" key="12">
    <source>
        <dbReference type="SMART" id="SM01089"/>
    </source>
</evidence>
<evidence type="ECO:0000256" key="9">
    <source>
        <dbReference type="SAM" id="MobiDB-lite"/>
    </source>
</evidence>
<sequence>MGEWGFIGGLFKDFQTHLPMLGRFWLVLVLVFRILILGTVASEMFEDEQEEFTCNTLQPGCKQVCYDEAFPISQYRFWVFHLILIATPSLLYFVYVTHQDHKRANSSSSRKRSSRKNREEKTSKALYIITVIFRILAEIGFLFVQWRLYGFEVKAHFQCSRSPCPLTVECFTSRPAEKTIFLLFYFAVGVVSAFSSIVEFLYVSCKWFCSDQEDRIYHCDCENLRNHKQEDTEEKSGGETMSVSTASSVRMKKGSVRSSSSRQSSSISHKYKNPRGKYVSASRLTL</sequence>
<keyword evidence="14" id="KW-1185">Reference proteome</keyword>
<dbReference type="InterPro" id="IPR019570">
    <property type="entry name" value="Connexin_CCC"/>
</dbReference>
<evidence type="ECO:0000259" key="11">
    <source>
        <dbReference type="SMART" id="SM00037"/>
    </source>
</evidence>
<feature type="domain" description="Connexin cysteine-rich" evidence="12">
    <location>
        <begin position="137"/>
        <end position="203"/>
    </location>
</feature>
<dbReference type="Proteomes" id="UP000265100">
    <property type="component" value="Chromosome 8"/>
</dbReference>
<feature type="compositionally biased region" description="Low complexity" evidence="9">
    <location>
        <begin position="256"/>
        <end position="268"/>
    </location>
</feature>
<dbReference type="Gene3D" id="1.20.1440.80">
    <property type="entry name" value="Gap junction channel protein cysteine-rich domain"/>
    <property type="match status" value="1"/>
</dbReference>
<keyword evidence="5" id="KW-0303">Gap junction</keyword>
<dbReference type="InterPro" id="IPR017990">
    <property type="entry name" value="Connexin_CS"/>
</dbReference>
<keyword evidence="6" id="KW-0965">Cell junction</keyword>
<dbReference type="GO" id="GO:0005922">
    <property type="term" value="C:connexin complex"/>
    <property type="evidence" value="ECO:0007669"/>
    <property type="project" value="InterPro"/>
</dbReference>
<feature type="region of interest" description="Disordered" evidence="9">
    <location>
        <begin position="230"/>
        <end position="286"/>
    </location>
</feature>
<keyword evidence="8 10" id="KW-0472">Membrane</keyword>
<evidence type="ECO:0000256" key="3">
    <source>
        <dbReference type="ARBA" id="ARBA00022475"/>
    </source>
</evidence>
<reference evidence="13" key="2">
    <citation type="submission" date="2025-08" db="UniProtKB">
        <authorList>
            <consortium name="Ensembl"/>
        </authorList>
    </citation>
    <scope>IDENTIFICATION</scope>
</reference>
<dbReference type="AlphaFoldDB" id="A0A3P8PQJ6"/>
<name>A0A3P8PQJ6_ASTCA</name>
<dbReference type="GeneTree" id="ENSGT01150000286980"/>
<comment type="subcellular location">
    <subcellularLocation>
        <location evidence="1">Cell junction</location>
        <location evidence="1">Gap junction</location>
    </subcellularLocation>
    <subcellularLocation>
        <location evidence="2">Cell membrane</location>
        <topology evidence="2">Multi-pass membrane protein</topology>
    </subcellularLocation>
</comment>
<evidence type="ECO:0000256" key="6">
    <source>
        <dbReference type="ARBA" id="ARBA00022949"/>
    </source>
</evidence>
<protein>
    <recommendedName>
        <fullName evidence="15">Gap junction protein delta 3</fullName>
    </recommendedName>
</protein>
<evidence type="ECO:0000256" key="5">
    <source>
        <dbReference type="ARBA" id="ARBA00022868"/>
    </source>
</evidence>
<dbReference type="OMA" id="QHKKSAN"/>
<dbReference type="InterPro" id="IPR013092">
    <property type="entry name" value="Connexin_N"/>
</dbReference>
<dbReference type="InterPro" id="IPR038359">
    <property type="entry name" value="Connexin_N_sf"/>
</dbReference>
<keyword evidence="7 10" id="KW-1133">Transmembrane helix</keyword>
<organism evidence="13 14">
    <name type="scientific">Astatotilapia calliptera</name>
    <name type="common">Eastern happy</name>
    <name type="synonym">Chromis callipterus</name>
    <dbReference type="NCBI Taxonomy" id="8154"/>
    <lineage>
        <taxon>Eukaryota</taxon>
        <taxon>Metazoa</taxon>
        <taxon>Chordata</taxon>
        <taxon>Craniata</taxon>
        <taxon>Vertebrata</taxon>
        <taxon>Euteleostomi</taxon>
        <taxon>Actinopterygii</taxon>
        <taxon>Neopterygii</taxon>
        <taxon>Teleostei</taxon>
        <taxon>Neoteleostei</taxon>
        <taxon>Acanthomorphata</taxon>
        <taxon>Ovalentaria</taxon>
        <taxon>Cichlomorphae</taxon>
        <taxon>Cichliformes</taxon>
        <taxon>Cichlidae</taxon>
        <taxon>African cichlids</taxon>
        <taxon>Pseudocrenilabrinae</taxon>
        <taxon>Haplochromini</taxon>
        <taxon>Astatotilapia</taxon>
    </lineage>
</organism>
<evidence type="ECO:0000256" key="7">
    <source>
        <dbReference type="ARBA" id="ARBA00022989"/>
    </source>
</evidence>
<feature type="transmembrane region" description="Helical" evidence="10">
    <location>
        <begin position="125"/>
        <end position="144"/>
    </location>
</feature>
<feature type="transmembrane region" description="Helical" evidence="10">
    <location>
        <begin position="77"/>
        <end position="96"/>
    </location>
</feature>
<dbReference type="PANTHER" id="PTHR11984:SF5">
    <property type="entry name" value="GAP JUNCTION DELTA-3 PROTEIN"/>
    <property type="match status" value="1"/>
</dbReference>
<evidence type="ECO:0008006" key="15">
    <source>
        <dbReference type="Google" id="ProtNLM"/>
    </source>
</evidence>
<keyword evidence="4 10" id="KW-0812">Transmembrane</keyword>
<dbReference type="PROSITE" id="PS00407">
    <property type="entry name" value="CONNEXINS_1"/>
    <property type="match status" value="1"/>
</dbReference>
<dbReference type="PANTHER" id="PTHR11984">
    <property type="entry name" value="CONNEXIN"/>
    <property type="match status" value="1"/>
</dbReference>
<evidence type="ECO:0000256" key="10">
    <source>
        <dbReference type="SAM" id="Phobius"/>
    </source>
</evidence>
<dbReference type="GO" id="GO:0086077">
    <property type="term" value="F:gap junction channel activity involved in AV node cell-bundle of His cell electrical coupling"/>
    <property type="evidence" value="ECO:0007669"/>
    <property type="project" value="TreeGrafter"/>
</dbReference>
<evidence type="ECO:0000256" key="1">
    <source>
        <dbReference type="ARBA" id="ARBA00004610"/>
    </source>
</evidence>
<feature type="domain" description="Connexin N-terminal" evidence="11">
    <location>
        <begin position="43"/>
        <end position="76"/>
    </location>
</feature>
<evidence type="ECO:0000256" key="2">
    <source>
        <dbReference type="ARBA" id="ARBA00004651"/>
    </source>
</evidence>
<feature type="transmembrane region" description="Helical" evidence="10">
    <location>
        <begin position="182"/>
        <end position="203"/>
    </location>
</feature>